<dbReference type="Gene3D" id="1.10.287.630">
    <property type="entry name" value="Helix hairpin bin"/>
    <property type="match status" value="1"/>
</dbReference>
<evidence type="ECO:0000256" key="4">
    <source>
        <dbReference type="ARBA" id="ARBA00022692"/>
    </source>
</evidence>
<dbReference type="Proteomes" id="UP000243975">
    <property type="component" value="Unassembled WGS sequence"/>
</dbReference>
<evidence type="ECO:0000256" key="10">
    <source>
        <dbReference type="SAM" id="MobiDB-lite"/>
    </source>
</evidence>
<proteinExistence type="inferred from homology"/>
<comment type="similarity">
    <text evidence="2">Belongs to the cyclic nucleotide-gated cation channel (TC 1.A.1.5) family.</text>
</comment>
<dbReference type="OMA" id="RMFVISC"/>
<dbReference type="GO" id="GO:0012505">
    <property type="term" value="C:endomembrane system"/>
    <property type="evidence" value="ECO:0007669"/>
    <property type="project" value="UniProtKB-SubCell"/>
</dbReference>
<keyword evidence="4 11" id="KW-0812">Transmembrane</keyword>
<reference evidence="13 14" key="1">
    <citation type="journal article" date="2016" name="Sci. Rep.">
        <title>The genome sequence of the outbreeding globe artichoke constructed de novo incorporating a phase-aware low-pass sequencing strategy of F1 progeny.</title>
        <authorList>
            <person name="Scaglione D."/>
            <person name="Reyes-Chin-Wo S."/>
            <person name="Acquadro A."/>
            <person name="Froenicke L."/>
            <person name="Portis E."/>
            <person name="Beitel C."/>
            <person name="Tirone M."/>
            <person name="Mauro R."/>
            <person name="Lo Monaco A."/>
            <person name="Mauromicale G."/>
            <person name="Faccioli P."/>
            <person name="Cattivelli L."/>
            <person name="Rieseberg L."/>
            <person name="Michelmore R."/>
            <person name="Lanteri S."/>
        </authorList>
    </citation>
    <scope>NUCLEOTIDE SEQUENCE [LARGE SCALE GENOMIC DNA]</scope>
    <source>
        <strain evidence="13">2C</strain>
    </source>
</reference>
<dbReference type="InterPro" id="IPR014710">
    <property type="entry name" value="RmlC-like_jellyroll"/>
</dbReference>
<keyword evidence="9" id="KW-0407">Ion channel</keyword>
<dbReference type="SUPFAM" id="SSF81324">
    <property type="entry name" value="Voltage-gated potassium channels"/>
    <property type="match status" value="1"/>
</dbReference>
<dbReference type="CDD" id="cd00038">
    <property type="entry name" value="CAP_ED"/>
    <property type="match status" value="1"/>
</dbReference>
<comment type="subcellular location">
    <subcellularLocation>
        <location evidence="1">Endomembrane system</location>
        <topology evidence="1">Multi-pass membrane protein</topology>
    </subcellularLocation>
</comment>
<dbReference type="FunFam" id="2.60.120.10:FF:000024">
    <property type="entry name" value="Cyclic nucleotide-gated ion channel 1"/>
    <property type="match status" value="1"/>
</dbReference>
<evidence type="ECO:0000313" key="13">
    <source>
        <dbReference type="EMBL" id="KVH98082.1"/>
    </source>
</evidence>
<dbReference type="PANTHER" id="PTHR45651:SF48">
    <property type="entry name" value="CYCLIC NUCLEOTIDE-GATED ION CHANNEL 8 ISOFORM X1"/>
    <property type="match status" value="1"/>
</dbReference>
<evidence type="ECO:0000256" key="9">
    <source>
        <dbReference type="ARBA" id="ARBA00023303"/>
    </source>
</evidence>
<dbReference type="Gene3D" id="2.60.120.10">
    <property type="entry name" value="Jelly Rolls"/>
    <property type="match status" value="1"/>
</dbReference>
<feature type="region of interest" description="Disordered" evidence="10">
    <location>
        <begin position="788"/>
        <end position="812"/>
    </location>
</feature>
<dbReference type="GO" id="GO:0016020">
    <property type="term" value="C:membrane"/>
    <property type="evidence" value="ECO:0007669"/>
    <property type="project" value="InterPro"/>
</dbReference>
<name>A0A124SDV0_CYNCS</name>
<evidence type="ECO:0000256" key="1">
    <source>
        <dbReference type="ARBA" id="ARBA00004127"/>
    </source>
</evidence>
<sequence length="812" mass="93853">MKKDGELKKGRFRLLPFHRIAATTYIGGQKEGFVRYKLLKHHLLRLDDLDWNLSYPSNTGAMKRFGFNIEGVPPPGPPRPTASKSIKLGMRRGSEGLINFGQSLRTGVTRAVFSEDLKVSEKKIIDPQDKNLLIWNKFLVLSCILAVYVDPLFFYIPVYHNKDRCLKIHKSLAHSITTVRTIVDIFYLVRIGLQFRTAYIAPSSRVFGRGELVIDPGQIARRYMQRYFIVDLLSVLPLPQVEVHCVLGTKKALLWIVIVQYIPRSVRILPLFSELKKTVGVITETAWAGAAYYLVWFVLAGHIFGAFWYLLAVERKSTCWELTCKKDDRCEIEYLYCGHAETEGYKAWMKVSQATLDEHCLENEAYGEFDYGIYLQAVQSGVDSSEHFPSKYCYCLWWGLRNLRSVNDPFYGEGWLVALKVVTLGQGLETSTYAKEIIFSIIIAISGLILFALLIGNMQAHCVSVFQQTYLQSLSVRLEEMRIKRRDSEQWMHHRLLPQELKERVRSYDQYKWVETRGVDEESLVQSLPKDLRRDIKRHLCLNLVKRVPLFANMDERLLDAICERLKPSLYTEKTYVLREGDPVDEMLFIIRGRLESVTTDGGRSGFFNRGFLKEGDFCGEELLTWALDPKSAGNLPPSTRTVMALTEVEAFALIADEVKFITSQFRRIHSRQVQHTFRFYSQQWRTWAASFIQAAWRRYSRRKLLESHRLEEEEEEDDEYQDYDEDEDDDDINVNEESALIRGRASSSSFGATMLASKFAANTMKRIQRKRGTSTGYAMLKITPIRRLPPTTLQSEEERAKSRVGKKNYQK</sequence>
<dbReference type="PROSITE" id="PS50096">
    <property type="entry name" value="IQ"/>
    <property type="match status" value="1"/>
</dbReference>
<dbReference type="Pfam" id="PF00027">
    <property type="entry name" value="cNMP_binding"/>
    <property type="match status" value="1"/>
</dbReference>
<comment type="caution">
    <text evidence="13">The sequence shown here is derived from an EMBL/GenBank/DDBJ whole genome shotgun (WGS) entry which is preliminary data.</text>
</comment>
<dbReference type="AlphaFoldDB" id="A0A124SDV0"/>
<feature type="transmembrane region" description="Helical" evidence="11">
    <location>
        <begin position="290"/>
        <end position="311"/>
    </location>
</feature>
<dbReference type="Gramene" id="KVH98082">
    <property type="protein sequence ID" value="KVH98082"/>
    <property type="gene ID" value="Ccrd_023707"/>
</dbReference>
<feature type="region of interest" description="Disordered" evidence="10">
    <location>
        <begin position="709"/>
        <end position="733"/>
    </location>
</feature>
<evidence type="ECO:0000313" key="14">
    <source>
        <dbReference type="Proteomes" id="UP000243975"/>
    </source>
</evidence>
<feature type="compositionally biased region" description="Basic residues" evidence="10">
    <location>
        <begin position="803"/>
        <end position="812"/>
    </location>
</feature>
<dbReference type="SMART" id="SM00100">
    <property type="entry name" value="cNMP"/>
    <property type="match status" value="1"/>
</dbReference>
<keyword evidence="5 11" id="KW-1133">Transmembrane helix</keyword>
<organism evidence="13 14">
    <name type="scientific">Cynara cardunculus var. scolymus</name>
    <name type="common">Globe artichoke</name>
    <name type="synonym">Cynara scolymus</name>
    <dbReference type="NCBI Taxonomy" id="59895"/>
    <lineage>
        <taxon>Eukaryota</taxon>
        <taxon>Viridiplantae</taxon>
        <taxon>Streptophyta</taxon>
        <taxon>Embryophyta</taxon>
        <taxon>Tracheophyta</taxon>
        <taxon>Spermatophyta</taxon>
        <taxon>Magnoliopsida</taxon>
        <taxon>eudicotyledons</taxon>
        <taxon>Gunneridae</taxon>
        <taxon>Pentapetalae</taxon>
        <taxon>asterids</taxon>
        <taxon>campanulids</taxon>
        <taxon>Asterales</taxon>
        <taxon>Asteraceae</taxon>
        <taxon>Carduoideae</taxon>
        <taxon>Cardueae</taxon>
        <taxon>Carduinae</taxon>
        <taxon>Cynara</taxon>
    </lineage>
</organism>
<keyword evidence="3" id="KW-0813">Transport</keyword>
<keyword evidence="14" id="KW-1185">Reference proteome</keyword>
<evidence type="ECO:0000256" key="6">
    <source>
        <dbReference type="ARBA" id="ARBA00023065"/>
    </source>
</evidence>
<evidence type="ECO:0000256" key="2">
    <source>
        <dbReference type="ARBA" id="ARBA00010486"/>
    </source>
</evidence>
<feature type="transmembrane region" description="Helical" evidence="11">
    <location>
        <begin position="138"/>
        <end position="159"/>
    </location>
</feature>
<feature type="domain" description="Cyclic nucleotide-binding" evidence="12">
    <location>
        <begin position="550"/>
        <end position="654"/>
    </location>
</feature>
<dbReference type="Gene3D" id="1.10.287.70">
    <property type="match status" value="1"/>
</dbReference>
<evidence type="ECO:0000256" key="3">
    <source>
        <dbReference type="ARBA" id="ARBA00022448"/>
    </source>
</evidence>
<dbReference type="InterPro" id="IPR018490">
    <property type="entry name" value="cNMP-bd_dom_sf"/>
</dbReference>
<evidence type="ECO:0000256" key="5">
    <source>
        <dbReference type="ARBA" id="ARBA00022989"/>
    </source>
</evidence>
<dbReference type="SUPFAM" id="SSF51206">
    <property type="entry name" value="cAMP-binding domain-like"/>
    <property type="match status" value="1"/>
</dbReference>
<dbReference type="FunFam" id="1.10.287.630:FF:000003">
    <property type="entry name" value="Cyclic nucleotide-gated ion channel 1"/>
    <property type="match status" value="1"/>
</dbReference>
<keyword evidence="8" id="KW-1071">Ligand-gated ion channel</keyword>
<evidence type="ECO:0000259" key="12">
    <source>
        <dbReference type="PROSITE" id="PS50042"/>
    </source>
</evidence>
<dbReference type="Pfam" id="PF00520">
    <property type="entry name" value="Ion_trans"/>
    <property type="match status" value="1"/>
</dbReference>
<feature type="compositionally biased region" description="Acidic residues" evidence="10">
    <location>
        <begin position="713"/>
        <end position="733"/>
    </location>
</feature>
<evidence type="ECO:0000256" key="11">
    <source>
        <dbReference type="SAM" id="Phobius"/>
    </source>
</evidence>
<keyword evidence="7 11" id="KW-0472">Membrane</keyword>
<keyword evidence="6" id="KW-0406">Ion transport</keyword>
<protein>
    <submittedName>
        <fullName evidence="13">Cyclic nucleotide-binding domain-containing protein</fullName>
    </submittedName>
</protein>
<dbReference type="InterPro" id="IPR000595">
    <property type="entry name" value="cNMP-bd_dom"/>
</dbReference>
<feature type="transmembrane region" description="Helical" evidence="11">
    <location>
        <begin position="437"/>
        <end position="456"/>
    </location>
</feature>
<accession>A0A124SDV0</accession>
<dbReference type="PROSITE" id="PS50042">
    <property type="entry name" value="CNMP_BINDING_3"/>
    <property type="match status" value="1"/>
</dbReference>
<dbReference type="EMBL" id="LEKV01003810">
    <property type="protein sequence ID" value="KVH98082.1"/>
    <property type="molecule type" value="Genomic_DNA"/>
</dbReference>
<dbReference type="PANTHER" id="PTHR45651">
    <property type="entry name" value="CYCLIC NUCLEOTIDE-GATED ION CHANNEL 15-RELATED-RELATED"/>
    <property type="match status" value="1"/>
</dbReference>
<evidence type="ECO:0000256" key="7">
    <source>
        <dbReference type="ARBA" id="ARBA00023136"/>
    </source>
</evidence>
<gene>
    <name evidence="13" type="ORF">Ccrd_023707</name>
</gene>
<evidence type="ECO:0000256" key="8">
    <source>
        <dbReference type="ARBA" id="ARBA00023286"/>
    </source>
</evidence>
<dbReference type="InterPro" id="IPR005821">
    <property type="entry name" value="Ion_trans_dom"/>
</dbReference>
<dbReference type="GO" id="GO:0005216">
    <property type="term" value="F:monoatomic ion channel activity"/>
    <property type="evidence" value="ECO:0007669"/>
    <property type="project" value="InterPro"/>
</dbReference>